<dbReference type="EMBL" id="CM044705">
    <property type="protein sequence ID" value="KAI5662196.1"/>
    <property type="molecule type" value="Genomic_DNA"/>
</dbReference>
<organism evidence="1 2">
    <name type="scientific">Catharanthus roseus</name>
    <name type="common">Madagascar periwinkle</name>
    <name type="synonym">Vinca rosea</name>
    <dbReference type="NCBI Taxonomy" id="4058"/>
    <lineage>
        <taxon>Eukaryota</taxon>
        <taxon>Viridiplantae</taxon>
        <taxon>Streptophyta</taxon>
        <taxon>Embryophyta</taxon>
        <taxon>Tracheophyta</taxon>
        <taxon>Spermatophyta</taxon>
        <taxon>Magnoliopsida</taxon>
        <taxon>eudicotyledons</taxon>
        <taxon>Gunneridae</taxon>
        <taxon>Pentapetalae</taxon>
        <taxon>asterids</taxon>
        <taxon>lamiids</taxon>
        <taxon>Gentianales</taxon>
        <taxon>Apocynaceae</taxon>
        <taxon>Rauvolfioideae</taxon>
        <taxon>Vinceae</taxon>
        <taxon>Catharanthinae</taxon>
        <taxon>Catharanthus</taxon>
    </lineage>
</organism>
<proteinExistence type="predicted"/>
<keyword evidence="2" id="KW-1185">Reference proteome</keyword>
<gene>
    <name evidence="1" type="ORF">M9H77_21519</name>
</gene>
<comment type="caution">
    <text evidence="1">The sequence shown here is derived from an EMBL/GenBank/DDBJ whole genome shotgun (WGS) entry which is preliminary data.</text>
</comment>
<name>A0ACC0ANK4_CATRO</name>
<dbReference type="Proteomes" id="UP001060085">
    <property type="component" value="Linkage Group LG05"/>
</dbReference>
<accession>A0ACC0ANK4</accession>
<protein>
    <submittedName>
        <fullName evidence="1">Uncharacterized protein</fullName>
    </submittedName>
</protein>
<reference evidence="2" key="1">
    <citation type="journal article" date="2023" name="Nat. Plants">
        <title>Single-cell RNA sequencing provides a high-resolution roadmap for understanding the multicellular compartmentation of specialized metabolism.</title>
        <authorList>
            <person name="Sun S."/>
            <person name="Shen X."/>
            <person name="Li Y."/>
            <person name="Li Y."/>
            <person name="Wang S."/>
            <person name="Li R."/>
            <person name="Zhang H."/>
            <person name="Shen G."/>
            <person name="Guo B."/>
            <person name="Wei J."/>
            <person name="Xu J."/>
            <person name="St-Pierre B."/>
            <person name="Chen S."/>
            <person name="Sun C."/>
        </authorList>
    </citation>
    <scope>NUCLEOTIDE SEQUENCE [LARGE SCALE GENOMIC DNA]</scope>
</reference>
<evidence type="ECO:0000313" key="2">
    <source>
        <dbReference type="Proteomes" id="UP001060085"/>
    </source>
</evidence>
<evidence type="ECO:0000313" key="1">
    <source>
        <dbReference type="EMBL" id="KAI5662196.1"/>
    </source>
</evidence>
<sequence length="171" mass="17271">MSSIGSSACSSQSEEDARDIGICGRDEPAVPGGGGASNGHPTGPRGRGAYDIPLVLGRGTYDVPAQLVCDRASSVKPKLNVKGSRSGLSNRSCGTSNLGSPCLHPPDPPSLSPPCPGSAGPRPPGCGGTRAHPPWAPPPGNLRVPLFTSRAPRSGIGSRGRQRDGCTVNVC</sequence>